<organism evidence="6">
    <name type="scientific">Arcella intermedia</name>
    <dbReference type="NCBI Taxonomy" id="1963864"/>
    <lineage>
        <taxon>Eukaryota</taxon>
        <taxon>Amoebozoa</taxon>
        <taxon>Tubulinea</taxon>
        <taxon>Elardia</taxon>
        <taxon>Arcellinida</taxon>
        <taxon>Sphaerothecina</taxon>
        <taxon>Arcellidae</taxon>
        <taxon>Arcella</taxon>
    </lineage>
</organism>
<evidence type="ECO:0000259" key="4">
    <source>
        <dbReference type="PROSITE" id="PS50009"/>
    </source>
</evidence>
<evidence type="ECO:0008006" key="7">
    <source>
        <dbReference type="Google" id="ProtNLM"/>
    </source>
</evidence>
<dbReference type="AlphaFoldDB" id="A0A6B2L1F7"/>
<feature type="region of interest" description="Disordered" evidence="3">
    <location>
        <begin position="515"/>
        <end position="539"/>
    </location>
</feature>
<dbReference type="Pfam" id="PF02825">
    <property type="entry name" value="WWE"/>
    <property type="match status" value="1"/>
</dbReference>
<dbReference type="InterPro" id="IPR018123">
    <property type="entry name" value="WWE-dom_subgr"/>
</dbReference>
<reference evidence="6" key="1">
    <citation type="journal article" date="2020" name="J. Eukaryot. Microbiol.">
        <title>De novo Sequencing, Assembly and Annotation of the Transcriptome for the Free-Living Testate Amoeba Arcella intermedia.</title>
        <authorList>
            <person name="Ribeiro G.M."/>
            <person name="Porfirio-Sousa A.L."/>
            <person name="Maurer-Alcala X.X."/>
            <person name="Katz L.A."/>
            <person name="Lahr D.J.G."/>
        </authorList>
    </citation>
    <scope>NUCLEOTIDE SEQUENCE</scope>
</reference>
<dbReference type="EMBL" id="GIBP01001729">
    <property type="protein sequence ID" value="NDV30698.1"/>
    <property type="molecule type" value="Transcribed_RNA"/>
</dbReference>
<dbReference type="InterPro" id="IPR001895">
    <property type="entry name" value="RASGEF_cat_dom"/>
</dbReference>
<feature type="domain" description="WWE" evidence="5">
    <location>
        <begin position="412"/>
        <end position="489"/>
    </location>
</feature>
<sequence>MRTMEQDTPTENPIVSLMDIDTMELARQLTYIEEKMFFSIQPHELINQAWTRKDNSTPNVSKFIARFNDVSYWVQTEILVETRKKERAKIIEKFIDLAECLRTMNNLNGAFEIGSALSSAAIARLKMSFSSIPSTKLAIWEKTKALVDQRNLREAIRNATPPCIPYLGLYLTELTQIDEGNKSKTTEGLINMTKRKLFYRTISLIQSFQQASYNFKLSMDIQDYLAENLALVDDKLLFNFSMYVEPRNPNQPPEMPPELKELQAKKEAQLKLRKRPPLLRTKEKTKKKLERNFSEMERGSVAPFSPVHRDFVDVSFSEATAVLTQTFNTLRNNPDLLKNGKLADELFEETIKKLHARRKQVQIDLSVEIEKGKNRPANATVRGRPLVNRERTEVLSISTPRESFLGLFDSVVDFGPSFYTPTLVEWCWNGDKGGYVHYDTQITYYLEKEYQKDNKGTVKLNMGGKAYIISFENMTQLNTQTGFSRSIQRKMNWVKAEEHKKKMFELEEKIKKLEQQKEQQIMEQGEKTLSPASQGKKKT</sequence>
<dbReference type="SUPFAM" id="SSF117839">
    <property type="entry name" value="WWE domain"/>
    <property type="match status" value="1"/>
</dbReference>
<dbReference type="InterPro" id="IPR036964">
    <property type="entry name" value="RASGEF_cat_dom_sf"/>
</dbReference>
<dbReference type="PROSITE" id="PS50009">
    <property type="entry name" value="RASGEF_CAT"/>
    <property type="match status" value="1"/>
</dbReference>
<dbReference type="SMART" id="SM00678">
    <property type="entry name" value="WWE"/>
    <property type="match status" value="1"/>
</dbReference>
<dbReference type="GO" id="GO:0005085">
    <property type="term" value="F:guanyl-nucleotide exchange factor activity"/>
    <property type="evidence" value="ECO:0007669"/>
    <property type="project" value="UniProtKB-KW"/>
</dbReference>
<dbReference type="PANTHER" id="PTHR23113">
    <property type="entry name" value="GUANINE NUCLEOTIDE EXCHANGE FACTOR"/>
    <property type="match status" value="1"/>
</dbReference>
<dbReference type="InterPro" id="IPR023578">
    <property type="entry name" value="Ras_GEF_dom_sf"/>
</dbReference>
<name>A0A6B2L1F7_9EUKA</name>
<dbReference type="InterPro" id="IPR037197">
    <property type="entry name" value="WWE_dom_sf"/>
</dbReference>
<dbReference type="CDD" id="cd00155">
    <property type="entry name" value="RasGEF"/>
    <property type="match status" value="1"/>
</dbReference>
<evidence type="ECO:0000256" key="1">
    <source>
        <dbReference type="ARBA" id="ARBA00022658"/>
    </source>
</evidence>
<evidence type="ECO:0000313" key="6">
    <source>
        <dbReference type="EMBL" id="NDV30698.1"/>
    </source>
</evidence>
<dbReference type="Gene3D" id="1.10.840.10">
    <property type="entry name" value="Ras guanine-nucleotide exchange factors catalytic domain"/>
    <property type="match status" value="1"/>
</dbReference>
<keyword evidence="1 2" id="KW-0344">Guanine-nucleotide releasing factor</keyword>
<dbReference type="GO" id="GO:0005886">
    <property type="term" value="C:plasma membrane"/>
    <property type="evidence" value="ECO:0007669"/>
    <property type="project" value="TreeGrafter"/>
</dbReference>
<dbReference type="PROSITE" id="PS00720">
    <property type="entry name" value="RASGEF"/>
    <property type="match status" value="1"/>
</dbReference>
<proteinExistence type="predicted"/>
<dbReference type="InterPro" id="IPR019804">
    <property type="entry name" value="Ras_G-nucl-exch_fac_CS"/>
</dbReference>
<dbReference type="GO" id="GO:0008270">
    <property type="term" value="F:zinc ion binding"/>
    <property type="evidence" value="ECO:0007669"/>
    <property type="project" value="InterPro"/>
</dbReference>
<dbReference type="InterPro" id="IPR004170">
    <property type="entry name" value="WWE_dom"/>
</dbReference>
<feature type="domain" description="Ras-GEF" evidence="4">
    <location>
        <begin position="21"/>
        <end position="247"/>
    </location>
</feature>
<evidence type="ECO:0000256" key="3">
    <source>
        <dbReference type="SAM" id="MobiDB-lite"/>
    </source>
</evidence>
<dbReference type="InterPro" id="IPR008937">
    <property type="entry name" value="Ras-like_GEF"/>
</dbReference>
<protein>
    <recommendedName>
        <fullName evidence="7">Ras-GEF domain-containing protein</fullName>
    </recommendedName>
</protein>
<dbReference type="Gene3D" id="3.30.720.50">
    <property type="match status" value="1"/>
</dbReference>
<dbReference type="PROSITE" id="PS50918">
    <property type="entry name" value="WWE"/>
    <property type="match status" value="1"/>
</dbReference>
<accession>A0A6B2L1F7</accession>
<dbReference type="PANTHER" id="PTHR23113:SF368">
    <property type="entry name" value="CELL DIVISION CONTROL PROTEIN 25"/>
    <property type="match status" value="1"/>
</dbReference>
<dbReference type="Pfam" id="PF00617">
    <property type="entry name" value="RasGEF"/>
    <property type="match status" value="1"/>
</dbReference>
<evidence type="ECO:0000256" key="2">
    <source>
        <dbReference type="PROSITE-ProRule" id="PRU00168"/>
    </source>
</evidence>
<dbReference type="SUPFAM" id="SSF48366">
    <property type="entry name" value="Ras GEF"/>
    <property type="match status" value="1"/>
</dbReference>
<dbReference type="SMART" id="SM00147">
    <property type="entry name" value="RasGEF"/>
    <property type="match status" value="1"/>
</dbReference>
<evidence type="ECO:0000259" key="5">
    <source>
        <dbReference type="PROSITE" id="PS50918"/>
    </source>
</evidence>
<dbReference type="GO" id="GO:0007265">
    <property type="term" value="P:Ras protein signal transduction"/>
    <property type="evidence" value="ECO:0007669"/>
    <property type="project" value="TreeGrafter"/>
</dbReference>